<evidence type="ECO:0000313" key="4">
    <source>
        <dbReference type="EMBL" id="SDX67844.1"/>
    </source>
</evidence>
<name>A0A1H3DQ87_THIRO</name>
<dbReference type="GO" id="GO:0006310">
    <property type="term" value="P:DNA recombination"/>
    <property type="evidence" value="ECO:0007669"/>
    <property type="project" value="UniProtKB-KW"/>
</dbReference>
<evidence type="ECO:0000259" key="3">
    <source>
        <dbReference type="Pfam" id="PF12835"/>
    </source>
</evidence>
<accession>A0A1H3DQ87</accession>
<keyword evidence="2" id="KW-0233">DNA recombination</keyword>
<dbReference type="STRING" id="1058.SAMN05421783_1544"/>
<gene>
    <name evidence="4" type="ORF">SAMN05421783_1544</name>
</gene>
<dbReference type="RefSeq" id="WP_093038544.1">
    <property type="nucleotide sequence ID" value="NZ_FNNZ01000054.1"/>
</dbReference>
<organism evidence="4 5">
    <name type="scientific">Thiocapsa roseopersicina</name>
    <dbReference type="NCBI Taxonomy" id="1058"/>
    <lineage>
        <taxon>Bacteria</taxon>
        <taxon>Pseudomonadati</taxon>
        <taxon>Pseudomonadota</taxon>
        <taxon>Gammaproteobacteria</taxon>
        <taxon>Chromatiales</taxon>
        <taxon>Chromatiaceae</taxon>
        <taxon>Thiocapsa</taxon>
    </lineage>
</organism>
<feature type="domain" description="Integrase catalytic" evidence="3">
    <location>
        <begin position="119"/>
        <end position="262"/>
    </location>
</feature>
<keyword evidence="5" id="KW-1185">Reference proteome</keyword>
<dbReference type="GO" id="GO:0003677">
    <property type="term" value="F:DNA binding"/>
    <property type="evidence" value="ECO:0007669"/>
    <property type="project" value="UniProtKB-KW"/>
</dbReference>
<evidence type="ECO:0000256" key="2">
    <source>
        <dbReference type="ARBA" id="ARBA00023172"/>
    </source>
</evidence>
<dbReference type="SUPFAM" id="SSF56349">
    <property type="entry name" value="DNA breaking-rejoining enzymes"/>
    <property type="match status" value="1"/>
</dbReference>
<dbReference type="AlphaFoldDB" id="A0A1H3DQ87"/>
<dbReference type="Proteomes" id="UP000198816">
    <property type="component" value="Unassembled WGS sequence"/>
</dbReference>
<dbReference type="Gene3D" id="1.10.443.10">
    <property type="entry name" value="Intergrase catalytic core"/>
    <property type="match status" value="1"/>
</dbReference>
<dbReference type="InterPro" id="IPR013762">
    <property type="entry name" value="Integrase-like_cat_sf"/>
</dbReference>
<dbReference type="EMBL" id="FNNZ01000054">
    <property type="protein sequence ID" value="SDX67844.1"/>
    <property type="molecule type" value="Genomic_DNA"/>
</dbReference>
<dbReference type="InterPro" id="IPR024456">
    <property type="entry name" value="Integrase_catalytic_putative"/>
</dbReference>
<evidence type="ECO:0000256" key="1">
    <source>
        <dbReference type="ARBA" id="ARBA00023125"/>
    </source>
</evidence>
<keyword evidence="1" id="KW-0238">DNA-binding</keyword>
<sequence>MGLYGGVGTRNHGYGRKMDYAGQQALQARYGGGHFSTVATQGARWSAFSGWAKEQGIKDMRDVTPECVFAYADAMRGQGLAVSTRQNRISAINTVMRQAREGSWTTVSPRAAVGESRSQVRTEAPATLDPSRYQSALAQLHATGLNRAAAVLSLGRECGMRSEEAVKANLGRLLNEAATVGSINIQDGTKGGRDAPRWVPVTEGIRAALAAAIAARPAGSQNLLAPGESFKAWRSGELRAGREILHTHGIKGYHDARAAYACARYAQLTGRPAPVVAGQRTASKADDRAARLTIAGELGHGRSDVARAYVGSSR</sequence>
<dbReference type="Gene3D" id="1.10.150.130">
    <property type="match status" value="1"/>
</dbReference>
<dbReference type="Pfam" id="PF12835">
    <property type="entry name" value="Integrase_1"/>
    <property type="match status" value="1"/>
</dbReference>
<protein>
    <submittedName>
        <fullName evidence="4">Integrase</fullName>
    </submittedName>
</protein>
<dbReference type="InterPro" id="IPR011010">
    <property type="entry name" value="DNA_brk_join_enz"/>
</dbReference>
<reference evidence="5" key="1">
    <citation type="submission" date="2016-10" db="EMBL/GenBank/DDBJ databases">
        <authorList>
            <person name="Varghese N."/>
            <person name="Submissions S."/>
        </authorList>
    </citation>
    <scope>NUCLEOTIDE SEQUENCE [LARGE SCALE GENOMIC DNA]</scope>
    <source>
        <strain evidence="5">DSM 217</strain>
    </source>
</reference>
<dbReference type="InterPro" id="IPR010998">
    <property type="entry name" value="Integrase_recombinase_N"/>
</dbReference>
<dbReference type="GO" id="GO:0015074">
    <property type="term" value="P:DNA integration"/>
    <property type="evidence" value="ECO:0007669"/>
    <property type="project" value="InterPro"/>
</dbReference>
<evidence type="ECO:0000313" key="5">
    <source>
        <dbReference type="Proteomes" id="UP000198816"/>
    </source>
</evidence>
<dbReference type="OrthoDB" id="5394387at2"/>
<proteinExistence type="predicted"/>